<comment type="caution">
    <text evidence="4">The sequence shown here is derived from an EMBL/GenBank/DDBJ whole genome shotgun (WGS) entry which is preliminary data.</text>
</comment>
<evidence type="ECO:0000256" key="2">
    <source>
        <dbReference type="ARBA" id="ARBA00022801"/>
    </source>
</evidence>
<dbReference type="InterPro" id="IPR000086">
    <property type="entry name" value="NUDIX_hydrolase_dom"/>
</dbReference>
<proteinExistence type="predicted"/>
<dbReference type="PROSITE" id="PS00893">
    <property type="entry name" value="NUDIX_BOX"/>
    <property type="match status" value="1"/>
</dbReference>
<dbReference type="PANTHER" id="PTHR43046:SF16">
    <property type="entry name" value="ADP-RIBOSE PYROPHOSPHATASE YJHB-RELATED"/>
    <property type="match status" value="1"/>
</dbReference>
<dbReference type="Proteomes" id="UP000177698">
    <property type="component" value="Unassembled WGS sequence"/>
</dbReference>
<evidence type="ECO:0000256" key="1">
    <source>
        <dbReference type="ARBA" id="ARBA00001946"/>
    </source>
</evidence>
<dbReference type="Gene3D" id="3.90.79.10">
    <property type="entry name" value="Nucleoside Triphosphate Pyrophosphohydrolase"/>
    <property type="match status" value="1"/>
</dbReference>
<feature type="domain" description="Nudix hydrolase" evidence="3">
    <location>
        <begin position="29"/>
        <end position="153"/>
    </location>
</feature>
<dbReference type="EMBL" id="MGAG01000032">
    <property type="protein sequence ID" value="OGK39982.1"/>
    <property type="molecule type" value="Genomic_DNA"/>
</dbReference>
<dbReference type="PROSITE" id="PS51462">
    <property type="entry name" value="NUDIX"/>
    <property type="match status" value="1"/>
</dbReference>
<evidence type="ECO:0000313" key="5">
    <source>
        <dbReference type="Proteomes" id="UP000177698"/>
    </source>
</evidence>
<comment type="cofactor">
    <cofactor evidence="1">
        <name>Mg(2+)</name>
        <dbReference type="ChEBI" id="CHEBI:18420"/>
    </cofactor>
</comment>
<evidence type="ECO:0000313" key="4">
    <source>
        <dbReference type="EMBL" id="OGK39982.1"/>
    </source>
</evidence>
<sequence length="177" mass="20821">MTGVLENAWRILNFTKNLQVRIMRFLNDEFLVGVTGIIFNNKNKVLLVKHTYRNLEWSLPGGYLKAKEHPTEGLEREILEETGFTVSIDKLLKIRTDRETGRLDMCYFGTFIGGDFKKNNEVVDFQFCEFDQLPVLIPDQVLFIKQAYEKRKQILKHLDNAAQDRNLNWLRKLLKNN</sequence>
<protein>
    <recommendedName>
        <fullName evidence="3">Nudix hydrolase domain-containing protein</fullName>
    </recommendedName>
</protein>
<gene>
    <name evidence="4" type="ORF">A2954_01805</name>
</gene>
<dbReference type="AlphaFoldDB" id="A0A1F7I9J2"/>
<reference evidence="4 5" key="1">
    <citation type="journal article" date="2016" name="Nat. Commun.">
        <title>Thousands of microbial genomes shed light on interconnected biogeochemical processes in an aquifer system.</title>
        <authorList>
            <person name="Anantharaman K."/>
            <person name="Brown C.T."/>
            <person name="Hug L.A."/>
            <person name="Sharon I."/>
            <person name="Castelle C.J."/>
            <person name="Probst A.J."/>
            <person name="Thomas B.C."/>
            <person name="Singh A."/>
            <person name="Wilkins M.J."/>
            <person name="Karaoz U."/>
            <person name="Brodie E.L."/>
            <person name="Williams K.H."/>
            <person name="Hubbard S.S."/>
            <person name="Banfield J.F."/>
        </authorList>
    </citation>
    <scope>NUCLEOTIDE SEQUENCE [LARGE SCALE GENOMIC DNA]</scope>
</reference>
<dbReference type="Pfam" id="PF00293">
    <property type="entry name" value="NUDIX"/>
    <property type="match status" value="1"/>
</dbReference>
<dbReference type="CDD" id="cd02883">
    <property type="entry name" value="NUDIX_Hydrolase"/>
    <property type="match status" value="1"/>
</dbReference>
<evidence type="ECO:0000259" key="3">
    <source>
        <dbReference type="PROSITE" id="PS51462"/>
    </source>
</evidence>
<dbReference type="STRING" id="1802056.A2954_01805"/>
<accession>A0A1F7I9J2</accession>
<dbReference type="PANTHER" id="PTHR43046">
    <property type="entry name" value="GDP-MANNOSE MANNOSYL HYDROLASE"/>
    <property type="match status" value="1"/>
</dbReference>
<dbReference type="InterPro" id="IPR020084">
    <property type="entry name" value="NUDIX_hydrolase_CS"/>
</dbReference>
<dbReference type="InterPro" id="IPR015797">
    <property type="entry name" value="NUDIX_hydrolase-like_dom_sf"/>
</dbReference>
<name>A0A1F7I9J2_9BACT</name>
<keyword evidence="2" id="KW-0378">Hydrolase</keyword>
<dbReference type="SUPFAM" id="SSF55811">
    <property type="entry name" value="Nudix"/>
    <property type="match status" value="1"/>
</dbReference>
<organism evidence="4 5">
    <name type="scientific">Candidatus Roizmanbacteria bacterium RIFCSPLOWO2_01_FULL_37_12</name>
    <dbReference type="NCBI Taxonomy" id="1802056"/>
    <lineage>
        <taxon>Bacteria</taxon>
        <taxon>Candidatus Roizmaniibacteriota</taxon>
    </lineage>
</organism>
<dbReference type="GO" id="GO:0016787">
    <property type="term" value="F:hydrolase activity"/>
    <property type="evidence" value="ECO:0007669"/>
    <property type="project" value="UniProtKB-KW"/>
</dbReference>